<accession>A0A8S3GPU5</accession>
<comment type="caution">
    <text evidence="1">The sequence shown here is derived from an EMBL/GenBank/DDBJ whole genome shotgun (WGS) entry which is preliminary data.</text>
</comment>
<sequence length="37" mass="4428">MRQEVTRMHYGWSLDTVAIDNMVLRSYKDDIREAPTE</sequence>
<evidence type="ECO:0000313" key="2">
    <source>
        <dbReference type="Proteomes" id="UP000681967"/>
    </source>
</evidence>
<evidence type="ECO:0000313" key="1">
    <source>
        <dbReference type="EMBL" id="CAF5168208.1"/>
    </source>
</evidence>
<dbReference type="AlphaFoldDB" id="A0A8S3GPU5"/>
<proteinExistence type="predicted"/>
<name>A0A8S3GPU5_9BILA</name>
<organism evidence="1 2">
    <name type="scientific">Rotaria magnacalcarata</name>
    <dbReference type="NCBI Taxonomy" id="392030"/>
    <lineage>
        <taxon>Eukaryota</taxon>
        <taxon>Metazoa</taxon>
        <taxon>Spiralia</taxon>
        <taxon>Gnathifera</taxon>
        <taxon>Rotifera</taxon>
        <taxon>Eurotatoria</taxon>
        <taxon>Bdelloidea</taxon>
        <taxon>Philodinida</taxon>
        <taxon>Philodinidae</taxon>
        <taxon>Rotaria</taxon>
    </lineage>
</organism>
<dbReference type="EMBL" id="CAJOBH010276333">
    <property type="protein sequence ID" value="CAF5168208.1"/>
    <property type="molecule type" value="Genomic_DNA"/>
</dbReference>
<gene>
    <name evidence="1" type="ORF">BYL167_LOCUS76554</name>
</gene>
<dbReference type="Proteomes" id="UP000681967">
    <property type="component" value="Unassembled WGS sequence"/>
</dbReference>
<feature type="non-terminal residue" evidence="1">
    <location>
        <position position="37"/>
    </location>
</feature>
<reference evidence="1" key="1">
    <citation type="submission" date="2021-02" db="EMBL/GenBank/DDBJ databases">
        <authorList>
            <person name="Nowell W R."/>
        </authorList>
    </citation>
    <scope>NUCLEOTIDE SEQUENCE</scope>
</reference>
<protein>
    <submittedName>
        <fullName evidence="1">Uncharacterized protein</fullName>
    </submittedName>
</protein>